<evidence type="ECO:0000256" key="2">
    <source>
        <dbReference type="ARBA" id="ARBA00022692"/>
    </source>
</evidence>
<feature type="compositionally biased region" description="Pro residues" evidence="5">
    <location>
        <begin position="643"/>
        <end position="675"/>
    </location>
</feature>
<gene>
    <name evidence="9" type="ORF">APTSU1_000297400</name>
</gene>
<feature type="domain" description="Dendritic cell-specific transmembrane protein-like" evidence="7">
    <location>
        <begin position="234"/>
        <end position="419"/>
    </location>
</feature>
<name>A0ABQ0EKW6_APOSI</name>
<keyword evidence="3 6" id="KW-1133">Transmembrane helix</keyword>
<evidence type="ECO:0000313" key="10">
    <source>
        <dbReference type="Proteomes" id="UP001623349"/>
    </source>
</evidence>
<feature type="compositionally biased region" description="Polar residues" evidence="5">
    <location>
        <begin position="761"/>
        <end position="771"/>
    </location>
</feature>
<protein>
    <submittedName>
        <fullName evidence="9">DC-STAMP domain-containing 2</fullName>
    </submittedName>
</protein>
<comment type="caution">
    <text evidence="9">The sequence shown here is derived from an EMBL/GenBank/DDBJ whole genome shotgun (WGS) entry which is preliminary data.</text>
</comment>
<feature type="transmembrane region" description="Helical" evidence="6">
    <location>
        <begin position="295"/>
        <end position="313"/>
    </location>
</feature>
<organism evidence="9 10">
    <name type="scientific">Apodemus speciosus</name>
    <name type="common">Large Japanese field mouse</name>
    <dbReference type="NCBI Taxonomy" id="105296"/>
    <lineage>
        <taxon>Eukaryota</taxon>
        <taxon>Metazoa</taxon>
        <taxon>Chordata</taxon>
        <taxon>Craniata</taxon>
        <taxon>Vertebrata</taxon>
        <taxon>Euteleostomi</taxon>
        <taxon>Mammalia</taxon>
        <taxon>Eutheria</taxon>
        <taxon>Euarchontoglires</taxon>
        <taxon>Glires</taxon>
        <taxon>Rodentia</taxon>
        <taxon>Myomorpha</taxon>
        <taxon>Muroidea</taxon>
        <taxon>Muridae</taxon>
        <taxon>Murinae</taxon>
        <taxon>Apodemus</taxon>
    </lineage>
</organism>
<keyword evidence="2 6" id="KW-0812">Transmembrane</keyword>
<dbReference type="EMBL" id="BAAFST010000003">
    <property type="protein sequence ID" value="GAB1287744.1"/>
    <property type="molecule type" value="Genomic_DNA"/>
</dbReference>
<evidence type="ECO:0000259" key="7">
    <source>
        <dbReference type="Pfam" id="PF07782"/>
    </source>
</evidence>
<keyword evidence="10" id="KW-1185">Reference proteome</keyword>
<evidence type="ECO:0000256" key="3">
    <source>
        <dbReference type="ARBA" id="ARBA00022989"/>
    </source>
</evidence>
<evidence type="ECO:0000259" key="8">
    <source>
        <dbReference type="Pfam" id="PF26037"/>
    </source>
</evidence>
<sequence>MEGHSPFGCLVTTVTLAAFLSLGMGFSRQVQQSRLLLLVAAFGLVLQGPCTNTLRNFTRASEAVACGAELALNQTAEMLERAKQPLVSALSKIKAIAQKAKVVADRVRKFFRSIMDGVKHIGACRMLAQRFCVIPAYIQQFLRKTIGTPVINLIDQIRREFEFNMTATHYFSVDLNSSRSLSQVALDLHEAVSVKLYTAREVLSLMGYTMPLLFGLLYLQALYYRYGYLHWDNFDNIYITRRFLDMETVRSMVGLPTVLPLSSHEAKFYIHPGSIHLTRREQIFYIMEIVNLGRHLLLVLLLVFLDYGIFWILDLARYFLQGEVVARSPVLVSITVEGTGYSGNIYRDLVSAFDVLQQGNISILSRRCTLHPSEPDTTGTMYGLCFFVTLFGSYVSRLRRVICASYYPSREQERISYLYNMLLSRRTNIMATVQRAVRRRAADQGHRNALQVLVTRYRFLNLLFGHFLLHRSYCLGCGEPEDKGGLDNFVSCSTPGCRGLYCPTCFRLLDNTCSVCAAPLSNQGILDLELDSSDEEGPQLWLAAARRRAPEQEVTLRQRLQEALGTYLSDKSSPEPKEAESSAQDKEEQTQQKHPHHRPEAHRAFEGPQEPQAPLQKSSKPSPQPLPPKKPPPQPLSLKKPPPKPLPPKTPPPQPLLPKNPPPQPLPPKKLPPQPLSLKKPLPSHYPQRSLLPNQYLQRSPLPSHYPQRRPLPSHYSQRSPLPSHYPQRRPLLSHYSQRSPLPSHYPQRHPLPSHYPQRSPLPSHNPQRTS</sequence>
<feature type="transmembrane region" description="Helical" evidence="6">
    <location>
        <begin position="205"/>
        <end position="226"/>
    </location>
</feature>
<feature type="region of interest" description="Disordered" evidence="5">
    <location>
        <begin position="565"/>
        <end position="771"/>
    </location>
</feature>
<proteinExistence type="predicted"/>
<accession>A0ABQ0EKW6</accession>
<dbReference type="InterPro" id="IPR058842">
    <property type="entry name" value="DCST1_C"/>
</dbReference>
<feature type="compositionally biased region" description="Basic and acidic residues" evidence="5">
    <location>
        <begin position="572"/>
        <end position="591"/>
    </location>
</feature>
<dbReference type="InterPro" id="IPR051856">
    <property type="entry name" value="CSR-E3_Ligase_Protein"/>
</dbReference>
<evidence type="ECO:0000256" key="1">
    <source>
        <dbReference type="ARBA" id="ARBA00004141"/>
    </source>
</evidence>
<evidence type="ECO:0000256" key="4">
    <source>
        <dbReference type="ARBA" id="ARBA00023136"/>
    </source>
</evidence>
<dbReference type="PANTHER" id="PTHR21041:SF6">
    <property type="entry name" value="DC-STAMP DOMAIN-CONTAINING PROTEIN 2"/>
    <property type="match status" value="1"/>
</dbReference>
<feature type="compositionally biased region" description="Pro residues" evidence="5">
    <location>
        <begin position="622"/>
        <end position="635"/>
    </location>
</feature>
<dbReference type="Pfam" id="PF07782">
    <property type="entry name" value="DC_STAMP"/>
    <property type="match status" value="1"/>
</dbReference>
<evidence type="ECO:0000313" key="9">
    <source>
        <dbReference type="EMBL" id="GAB1287744.1"/>
    </source>
</evidence>
<evidence type="ECO:0000256" key="5">
    <source>
        <dbReference type="SAM" id="MobiDB-lite"/>
    </source>
</evidence>
<dbReference type="PANTHER" id="PTHR21041">
    <property type="entry name" value="DENDRITIC CELL-SPECIFIC TRANSMEMBRANE PROTEIN"/>
    <property type="match status" value="1"/>
</dbReference>
<dbReference type="Proteomes" id="UP001623349">
    <property type="component" value="Unassembled WGS sequence"/>
</dbReference>
<reference evidence="9 10" key="1">
    <citation type="submission" date="2024-08" db="EMBL/GenBank/DDBJ databases">
        <title>The draft genome of Apodemus speciosus.</title>
        <authorList>
            <person name="Nabeshima K."/>
            <person name="Suzuki S."/>
            <person name="Onuma M."/>
        </authorList>
    </citation>
    <scope>NUCLEOTIDE SEQUENCE [LARGE SCALE GENOMIC DNA]</scope>
    <source>
        <strain evidence="9">IB14-021</strain>
    </source>
</reference>
<feature type="domain" description="E3 ubiquitin-protein ligase DCST1-like C-terminal" evidence="8">
    <location>
        <begin position="473"/>
        <end position="519"/>
    </location>
</feature>
<dbReference type="Pfam" id="PF26037">
    <property type="entry name" value="zf-RING_DCST1_C"/>
    <property type="match status" value="1"/>
</dbReference>
<keyword evidence="4 6" id="KW-0472">Membrane</keyword>
<evidence type="ECO:0000256" key="6">
    <source>
        <dbReference type="SAM" id="Phobius"/>
    </source>
</evidence>
<comment type="subcellular location">
    <subcellularLocation>
        <location evidence="1">Membrane</location>
        <topology evidence="1">Multi-pass membrane protein</topology>
    </subcellularLocation>
</comment>
<dbReference type="InterPro" id="IPR012858">
    <property type="entry name" value="DC_STAMP-like"/>
</dbReference>